<dbReference type="OrthoDB" id="430340at2759"/>
<dbReference type="STRING" id="7574.A0A1S3HYU3"/>
<dbReference type="InterPro" id="IPR000742">
    <property type="entry name" value="EGF"/>
</dbReference>
<gene>
    <name evidence="10" type="primary">LOC106159101</name>
</gene>
<keyword evidence="9" id="KW-1185">Reference proteome</keyword>
<evidence type="ECO:0000256" key="3">
    <source>
        <dbReference type="ARBA" id="ARBA00022737"/>
    </source>
</evidence>
<evidence type="ECO:0000259" key="8">
    <source>
        <dbReference type="PROSITE" id="PS50026"/>
    </source>
</evidence>
<dbReference type="Proteomes" id="UP000085678">
    <property type="component" value="Unplaced"/>
</dbReference>
<dbReference type="PANTHER" id="PTHR24049">
    <property type="entry name" value="CRUMBS FAMILY MEMBER"/>
    <property type="match status" value="1"/>
</dbReference>
<dbReference type="SMART" id="SM00179">
    <property type="entry name" value="EGF_CA"/>
    <property type="match status" value="2"/>
</dbReference>
<evidence type="ECO:0000256" key="7">
    <source>
        <dbReference type="SAM" id="SignalP"/>
    </source>
</evidence>
<sequence length="156" mass="17023">MKILLQLWLLTVFCPIALGEGNKGRYSEESPATHKGTHRQTRADPCASSPCLHGGFCTTKLEGTFQCTCQKLWTGARCERCLCQNGGRCDYSPSEGNVCRCQAGFIGTKCDTEENECDSYPCWNGICIDLVNDYKCVCDPGYTGKDCDVPPGSLIG</sequence>
<feature type="disulfide bond" evidence="6">
    <location>
        <begin position="101"/>
        <end position="110"/>
    </location>
</feature>
<organism evidence="9 10">
    <name type="scientific">Lingula anatina</name>
    <name type="common">Brachiopod</name>
    <name type="synonym">Lingula unguis</name>
    <dbReference type="NCBI Taxonomy" id="7574"/>
    <lineage>
        <taxon>Eukaryota</taxon>
        <taxon>Metazoa</taxon>
        <taxon>Spiralia</taxon>
        <taxon>Lophotrochozoa</taxon>
        <taxon>Brachiopoda</taxon>
        <taxon>Linguliformea</taxon>
        <taxon>Lingulata</taxon>
        <taxon>Lingulida</taxon>
        <taxon>Linguloidea</taxon>
        <taxon>Lingulidae</taxon>
        <taxon>Lingula</taxon>
    </lineage>
</organism>
<dbReference type="KEGG" id="lak:106159101"/>
<evidence type="ECO:0000256" key="4">
    <source>
        <dbReference type="ARBA" id="ARBA00023157"/>
    </source>
</evidence>
<keyword evidence="5" id="KW-0325">Glycoprotein</keyword>
<keyword evidence="2 7" id="KW-0732">Signal</keyword>
<keyword evidence="4 6" id="KW-1015">Disulfide bond</keyword>
<feature type="disulfide bond" evidence="6">
    <location>
        <begin position="69"/>
        <end position="78"/>
    </location>
</feature>
<keyword evidence="3" id="KW-0677">Repeat</keyword>
<dbReference type="InterPro" id="IPR018097">
    <property type="entry name" value="EGF_Ca-bd_CS"/>
</dbReference>
<dbReference type="FunFam" id="2.10.25.10:FF:000279">
    <property type="entry name" value="Neurogenic locus notch 1"/>
    <property type="match status" value="1"/>
</dbReference>
<feature type="signal peptide" evidence="7">
    <location>
        <begin position="1"/>
        <end position="19"/>
    </location>
</feature>
<accession>A0A1S3HYU3</accession>
<dbReference type="PANTHER" id="PTHR24049:SF29">
    <property type="entry name" value="EGF-LIKE DOMAIN-CONTAINING PROTEIN"/>
    <property type="match status" value="1"/>
</dbReference>
<evidence type="ECO:0000256" key="5">
    <source>
        <dbReference type="ARBA" id="ARBA00023180"/>
    </source>
</evidence>
<dbReference type="InterPro" id="IPR013032">
    <property type="entry name" value="EGF-like_CS"/>
</dbReference>
<dbReference type="PROSITE" id="PS01187">
    <property type="entry name" value="EGF_CA"/>
    <property type="match status" value="1"/>
</dbReference>
<evidence type="ECO:0000313" key="10">
    <source>
        <dbReference type="RefSeq" id="XP_013390741.1"/>
    </source>
</evidence>
<feature type="disulfide bond" evidence="6">
    <location>
        <begin position="117"/>
        <end position="127"/>
    </location>
</feature>
<evidence type="ECO:0000256" key="2">
    <source>
        <dbReference type="ARBA" id="ARBA00022729"/>
    </source>
</evidence>
<dbReference type="SUPFAM" id="SSF57196">
    <property type="entry name" value="EGF/Laminin"/>
    <property type="match status" value="3"/>
</dbReference>
<dbReference type="Gene3D" id="2.10.25.10">
    <property type="entry name" value="Laminin"/>
    <property type="match status" value="3"/>
</dbReference>
<dbReference type="PROSITE" id="PS00010">
    <property type="entry name" value="ASX_HYDROXYL"/>
    <property type="match status" value="1"/>
</dbReference>
<dbReference type="RefSeq" id="XP_013390741.1">
    <property type="nucleotide sequence ID" value="XM_013535287.1"/>
</dbReference>
<feature type="domain" description="EGF-like" evidence="8">
    <location>
        <begin position="42"/>
        <end position="79"/>
    </location>
</feature>
<evidence type="ECO:0000256" key="1">
    <source>
        <dbReference type="ARBA" id="ARBA00022536"/>
    </source>
</evidence>
<dbReference type="InterPro" id="IPR051022">
    <property type="entry name" value="Notch_Cell-Fate_Det"/>
</dbReference>
<feature type="chain" id="PRO_5010171645" evidence="7">
    <location>
        <begin position="20"/>
        <end position="156"/>
    </location>
</feature>
<dbReference type="GeneID" id="106159101"/>
<keyword evidence="1 6" id="KW-0245">EGF-like domain</keyword>
<dbReference type="PRINTS" id="PR00010">
    <property type="entry name" value="EGFBLOOD"/>
</dbReference>
<dbReference type="GO" id="GO:0005509">
    <property type="term" value="F:calcium ion binding"/>
    <property type="evidence" value="ECO:0007669"/>
    <property type="project" value="InterPro"/>
</dbReference>
<dbReference type="InterPro" id="IPR000152">
    <property type="entry name" value="EGF-type_Asp/Asn_hydroxyl_site"/>
</dbReference>
<dbReference type="Pfam" id="PF00008">
    <property type="entry name" value="EGF"/>
    <property type="match status" value="2"/>
</dbReference>
<dbReference type="InterPro" id="IPR001881">
    <property type="entry name" value="EGF-like_Ca-bd_dom"/>
</dbReference>
<proteinExistence type="predicted"/>
<dbReference type="FunFam" id="2.10.25.10:FF:000100">
    <property type="entry name" value="neurogenic locus notch homolog protein 3"/>
    <property type="match status" value="1"/>
</dbReference>
<name>A0A1S3HYU3_LINAN</name>
<dbReference type="SMART" id="SM00181">
    <property type="entry name" value="EGF"/>
    <property type="match status" value="3"/>
</dbReference>
<dbReference type="PROSITE" id="PS01186">
    <property type="entry name" value="EGF_2"/>
    <property type="match status" value="2"/>
</dbReference>
<dbReference type="Pfam" id="PF12661">
    <property type="entry name" value="hEGF"/>
    <property type="match status" value="1"/>
</dbReference>
<feature type="domain" description="EGF-like" evidence="8">
    <location>
        <begin position="82"/>
        <end position="111"/>
    </location>
</feature>
<evidence type="ECO:0000256" key="6">
    <source>
        <dbReference type="PROSITE-ProRule" id="PRU00076"/>
    </source>
</evidence>
<comment type="caution">
    <text evidence="6">Lacks conserved residue(s) required for the propagation of feature annotation.</text>
</comment>
<reference evidence="10" key="1">
    <citation type="submission" date="2025-08" db="UniProtKB">
        <authorList>
            <consortium name="RefSeq"/>
        </authorList>
    </citation>
    <scope>IDENTIFICATION</scope>
    <source>
        <tissue evidence="10">Gonads</tissue>
    </source>
</reference>
<dbReference type="PROSITE" id="PS00022">
    <property type="entry name" value="EGF_1"/>
    <property type="match status" value="3"/>
</dbReference>
<dbReference type="CDD" id="cd00054">
    <property type="entry name" value="EGF_CA"/>
    <property type="match status" value="1"/>
</dbReference>
<protein>
    <submittedName>
        <fullName evidence="10">Fibropellin-1</fullName>
    </submittedName>
</protein>
<feature type="domain" description="EGF-like" evidence="8">
    <location>
        <begin position="113"/>
        <end position="148"/>
    </location>
</feature>
<dbReference type="PROSITE" id="PS50026">
    <property type="entry name" value="EGF_3"/>
    <property type="match status" value="3"/>
</dbReference>
<feature type="disulfide bond" evidence="6">
    <location>
        <begin position="138"/>
        <end position="147"/>
    </location>
</feature>
<dbReference type="InParanoid" id="A0A1S3HYU3"/>
<dbReference type="AlphaFoldDB" id="A0A1S3HYU3"/>
<evidence type="ECO:0000313" key="9">
    <source>
        <dbReference type="Proteomes" id="UP000085678"/>
    </source>
</evidence>